<name>A0AAV7P5C9_PLEWA</name>
<evidence type="ECO:0000313" key="3">
    <source>
        <dbReference type="Proteomes" id="UP001066276"/>
    </source>
</evidence>
<accession>A0AAV7P5C9</accession>
<comment type="caution">
    <text evidence="2">The sequence shown here is derived from an EMBL/GenBank/DDBJ whole genome shotgun (WGS) entry which is preliminary data.</text>
</comment>
<keyword evidence="3" id="KW-1185">Reference proteome</keyword>
<dbReference type="Proteomes" id="UP001066276">
    <property type="component" value="Chromosome 8"/>
</dbReference>
<feature type="compositionally biased region" description="Basic residues" evidence="1">
    <location>
        <begin position="229"/>
        <end position="244"/>
    </location>
</feature>
<dbReference type="AlphaFoldDB" id="A0AAV7P5C9"/>
<reference evidence="2" key="1">
    <citation type="journal article" date="2022" name="bioRxiv">
        <title>Sequencing and chromosome-scale assembly of the giantPleurodeles waltlgenome.</title>
        <authorList>
            <person name="Brown T."/>
            <person name="Elewa A."/>
            <person name="Iarovenko S."/>
            <person name="Subramanian E."/>
            <person name="Araus A.J."/>
            <person name="Petzold A."/>
            <person name="Susuki M."/>
            <person name="Suzuki K.-i.T."/>
            <person name="Hayashi T."/>
            <person name="Toyoda A."/>
            <person name="Oliveira C."/>
            <person name="Osipova E."/>
            <person name="Leigh N.D."/>
            <person name="Simon A."/>
            <person name="Yun M.H."/>
        </authorList>
    </citation>
    <scope>NUCLEOTIDE SEQUENCE</scope>
    <source>
        <strain evidence="2">20211129_DDA</strain>
        <tissue evidence="2">Liver</tissue>
    </source>
</reference>
<organism evidence="2 3">
    <name type="scientific">Pleurodeles waltl</name>
    <name type="common">Iberian ribbed newt</name>
    <dbReference type="NCBI Taxonomy" id="8319"/>
    <lineage>
        <taxon>Eukaryota</taxon>
        <taxon>Metazoa</taxon>
        <taxon>Chordata</taxon>
        <taxon>Craniata</taxon>
        <taxon>Vertebrata</taxon>
        <taxon>Euteleostomi</taxon>
        <taxon>Amphibia</taxon>
        <taxon>Batrachia</taxon>
        <taxon>Caudata</taxon>
        <taxon>Salamandroidea</taxon>
        <taxon>Salamandridae</taxon>
        <taxon>Pleurodelinae</taxon>
        <taxon>Pleurodeles</taxon>
    </lineage>
</organism>
<feature type="region of interest" description="Disordered" evidence="1">
    <location>
        <begin position="16"/>
        <end position="250"/>
    </location>
</feature>
<proteinExistence type="predicted"/>
<dbReference type="EMBL" id="JANPWB010000012">
    <property type="protein sequence ID" value="KAJ1120365.1"/>
    <property type="molecule type" value="Genomic_DNA"/>
</dbReference>
<evidence type="ECO:0000313" key="2">
    <source>
        <dbReference type="EMBL" id="KAJ1120365.1"/>
    </source>
</evidence>
<sequence>MFSPPVASHLLLRAIPRRLAPQRTNSIHLGPSRAREVPSSASGGSRAADIRAPVVRSPGGGSPKVDSSLRLSTVCSPPARGHQTPPPEQEADSPPAGAPTCRSDPHHSFGVGPYPGPAPGAAHRPDPGPRPQLGSDPRRPRPAPGRTSPPEAAPGAAAALKPPRSRGPSPAALQHRDPSGTARPGPARRPGRGLSAAPGSPSHSGARSRGGRDRTSAVPPSTAVVPLHSGHRTARISASRHRFKVGPSGADQLSVRHARLRGHAPETVSMLTNAEFGEVGECMMEQ</sequence>
<gene>
    <name evidence="2" type="ORF">NDU88_008535</name>
</gene>
<evidence type="ECO:0000256" key="1">
    <source>
        <dbReference type="SAM" id="MobiDB-lite"/>
    </source>
</evidence>
<feature type="compositionally biased region" description="Low complexity" evidence="1">
    <location>
        <begin position="149"/>
        <end position="162"/>
    </location>
</feature>
<feature type="compositionally biased region" description="Low complexity" evidence="1">
    <location>
        <begin position="192"/>
        <end position="207"/>
    </location>
</feature>
<protein>
    <submittedName>
        <fullName evidence="2">Uncharacterized protein</fullName>
    </submittedName>
</protein>